<accession>A0A9X1HVL2</accession>
<dbReference type="Proteomes" id="UP001139409">
    <property type="component" value="Unassembled WGS sequence"/>
</dbReference>
<evidence type="ECO:0000313" key="1">
    <source>
        <dbReference type="EMBL" id="MCA6079078.1"/>
    </source>
</evidence>
<gene>
    <name evidence="1" type="ORF">LDX50_29675</name>
</gene>
<keyword evidence="2" id="KW-1185">Reference proteome</keyword>
<name>A0A9X1HVL2_9BACT</name>
<reference evidence="1" key="1">
    <citation type="submission" date="2021-09" db="EMBL/GenBank/DDBJ databases">
        <title>Fulvivirga sp. isolated from coastal sediment.</title>
        <authorList>
            <person name="Yu H."/>
        </authorList>
    </citation>
    <scope>NUCLEOTIDE SEQUENCE</scope>
    <source>
        <strain evidence="1">1062</strain>
    </source>
</reference>
<dbReference type="RefSeq" id="WP_225699940.1">
    <property type="nucleotide sequence ID" value="NZ_JAIXNE010000009.1"/>
</dbReference>
<protein>
    <submittedName>
        <fullName evidence="1">Uncharacterized protein</fullName>
    </submittedName>
</protein>
<sequence length="239" mass="27628">MKKVFCLFSVIFLISAGYGQEVRTYSDQITTLKIFSNGIFHLETVDPIFPVSGEVYQSEGNWIETDAGIRLNPQFEPRIPEVALRVLDSTKSDTLELYLDYSVTLYRENEAVSSGEQNFQIITIYINGKPYNLVRDNIIQHCAWAPKIRNQLVIGESNVVRIPVKRIKKFEVMTYGFEKRQRIRIVQDSFSKATLSIGLFVDEERMPRNRLVLVKNQNAYFYQVTGKPSKFLTPLQKIK</sequence>
<organism evidence="1 2">
    <name type="scientific">Fulvivirga sedimenti</name>
    <dbReference type="NCBI Taxonomy" id="2879465"/>
    <lineage>
        <taxon>Bacteria</taxon>
        <taxon>Pseudomonadati</taxon>
        <taxon>Bacteroidota</taxon>
        <taxon>Cytophagia</taxon>
        <taxon>Cytophagales</taxon>
        <taxon>Fulvivirgaceae</taxon>
        <taxon>Fulvivirga</taxon>
    </lineage>
</organism>
<comment type="caution">
    <text evidence="1">The sequence shown here is derived from an EMBL/GenBank/DDBJ whole genome shotgun (WGS) entry which is preliminary data.</text>
</comment>
<evidence type="ECO:0000313" key="2">
    <source>
        <dbReference type="Proteomes" id="UP001139409"/>
    </source>
</evidence>
<dbReference type="EMBL" id="JAIXNE010000009">
    <property type="protein sequence ID" value="MCA6079078.1"/>
    <property type="molecule type" value="Genomic_DNA"/>
</dbReference>
<dbReference type="AlphaFoldDB" id="A0A9X1HVL2"/>
<proteinExistence type="predicted"/>